<evidence type="ECO:0000313" key="2">
    <source>
        <dbReference type="EMBL" id="GIY25599.1"/>
    </source>
</evidence>
<dbReference type="EMBL" id="BPLR01008563">
    <property type="protein sequence ID" value="GIY25599.1"/>
    <property type="molecule type" value="Genomic_DNA"/>
</dbReference>
<keyword evidence="1" id="KW-1133">Transmembrane helix</keyword>
<accession>A0AAV4RY24</accession>
<organism evidence="2 3">
    <name type="scientific">Caerostris extrusa</name>
    <name type="common">Bark spider</name>
    <name type="synonym">Caerostris bankana</name>
    <dbReference type="NCBI Taxonomy" id="172846"/>
    <lineage>
        <taxon>Eukaryota</taxon>
        <taxon>Metazoa</taxon>
        <taxon>Ecdysozoa</taxon>
        <taxon>Arthropoda</taxon>
        <taxon>Chelicerata</taxon>
        <taxon>Arachnida</taxon>
        <taxon>Araneae</taxon>
        <taxon>Araneomorphae</taxon>
        <taxon>Entelegynae</taxon>
        <taxon>Araneoidea</taxon>
        <taxon>Araneidae</taxon>
        <taxon>Caerostris</taxon>
    </lineage>
</organism>
<keyword evidence="1" id="KW-0812">Transmembrane</keyword>
<proteinExistence type="predicted"/>
<keyword evidence="1" id="KW-0472">Membrane</keyword>
<sequence length="166" mass="18695">MHQDSVGRIYRETYYMLTIFLLGNILLTSLIPASILLSTSRGGFIYFLSSLLPVTRSKQSHIRRVSKPQCFTPPTPAPFFFCGSHLSKIIPRQTVSSARICRRHFHYARSADVIRLVLADPKAYCGTLSHDDALLCVCDPTLHGGRCIFGSYKGVIKLHIMGDRFF</sequence>
<keyword evidence="3" id="KW-1185">Reference proteome</keyword>
<gene>
    <name evidence="2" type="ORF">CEXT_492791</name>
</gene>
<dbReference type="Proteomes" id="UP001054945">
    <property type="component" value="Unassembled WGS sequence"/>
</dbReference>
<dbReference type="AlphaFoldDB" id="A0AAV4RY24"/>
<protein>
    <submittedName>
        <fullName evidence="2">Uncharacterized protein</fullName>
    </submittedName>
</protein>
<name>A0AAV4RY24_CAEEX</name>
<reference evidence="2 3" key="1">
    <citation type="submission" date="2021-06" db="EMBL/GenBank/DDBJ databases">
        <title>Caerostris extrusa draft genome.</title>
        <authorList>
            <person name="Kono N."/>
            <person name="Arakawa K."/>
        </authorList>
    </citation>
    <scope>NUCLEOTIDE SEQUENCE [LARGE SCALE GENOMIC DNA]</scope>
</reference>
<evidence type="ECO:0000256" key="1">
    <source>
        <dbReference type="SAM" id="Phobius"/>
    </source>
</evidence>
<feature type="transmembrane region" description="Helical" evidence="1">
    <location>
        <begin position="14"/>
        <end position="37"/>
    </location>
</feature>
<evidence type="ECO:0000313" key="3">
    <source>
        <dbReference type="Proteomes" id="UP001054945"/>
    </source>
</evidence>
<comment type="caution">
    <text evidence="2">The sequence shown here is derived from an EMBL/GenBank/DDBJ whole genome shotgun (WGS) entry which is preliminary data.</text>
</comment>